<name>A0A855IL87_9VIBR</name>
<dbReference type="AlphaFoldDB" id="A0A855IL87"/>
<protein>
    <submittedName>
        <fullName evidence="1">Uncharacterized protein</fullName>
    </submittedName>
</protein>
<comment type="caution">
    <text evidence="1">The sequence shown here is derived from an EMBL/GenBank/DDBJ whole genome shotgun (WGS) entry which is preliminary data.</text>
</comment>
<evidence type="ECO:0000313" key="1">
    <source>
        <dbReference type="EMBL" id="PMM54446.1"/>
    </source>
</evidence>
<reference evidence="2" key="1">
    <citation type="submission" date="2016-07" db="EMBL/GenBank/DDBJ databases">
        <title>Nontailed viruses are major unrecognized killers of bacteria in the ocean.</title>
        <authorList>
            <person name="Kauffman K."/>
            <person name="Hussain F."/>
            <person name="Yang J."/>
            <person name="Arevalo P."/>
            <person name="Brown J."/>
            <person name="Cutler M."/>
            <person name="Kelly L."/>
            <person name="Polz M.F."/>
        </authorList>
    </citation>
    <scope>NUCLEOTIDE SEQUENCE [LARGE SCALE GENOMIC DNA]</scope>
    <source>
        <strain evidence="2">10N.261.48.A1</strain>
    </source>
</reference>
<accession>A0A855IL87</accession>
<sequence length="425" mass="48839">MEKRKIKSIEELEQYYEEGGNPWFDAEFSPLSKRIISFLGAKGMHMNKWWVRTPMDWKCPSCSRNKSQIAKLDHRGFASCHLHEHHDHMKDVVRRKFEEISSARDKVVATTLAERFAVRTSYAVSAYDNTVICADCNKADGIAKKMIGAHDDFSFSPEEIARFVLSQPNREHAIDIELARKIWADGYETFSKRMKLAEYIAGLAASDSHWYQPSRTTAKQTKKSAEFKFSKCGLDELHYEPEKLLYTTVPFKGSFSSWRLTPKPSNNRKPTQGQIAHLSQTRGRYWNRYDDDWHCPCCKRSKYDCLKPSKRNPWVFEVKGVLAFNKNVVSYSSEVKVCNECFNTANLLGREAIEEAKADMGNREVMFPHCLVSLEELQAVVTPRANSSHLIDNQLADKVLSGAINRIVMDEYYYSSKHKAALNMA</sequence>
<dbReference type="RefSeq" id="WP_198596184.1">
    <property type="nucleotide sequence ID" value="NZ_MCZJ01000046.1"/>
</dbReference>
<dbReference type="EMBL" id="MCZJ01000046">
    <property type="protein sequence ID" value="PMM54446.1"/>
    <property type="molecule type" value="Genomic_DNA"/>
</dbReference>
<dbReference type="Proteomes" id="UP000235554">
    <property type="component" value="Unassembled WGS sequence"/>
</dbReference>
<organism evidence="1 2">
    <name type="scientific">Vibrio lentus</name>
    <dbReference type="NCBI Taxonomy" id="136468"/>
    <lineage>
        <taxon>Bacteria</taxon>
        <taxon>Pseudomonadati</taxon>
        <taxon>Pseudomonadota</taxon>
        <taxon>Gammaproteobacteria</taxon>
        <taxon>Vibrionales</taxon>
        <taxon>Vibrionaceae</taxon>
        <taxon>Vibrio</taxon>
    </lineage>
</organism>
<gene>
    <name evidence="1" type="ORF">BCT50_12255</name>
</gene>
<evidence type="ECO:0000313" key="2">
    <source>
        <dbReference type="Proteomes" id="UP000235554"/>
    </source>
</evidence>
<proteinExistence type="predicted"/>